<evidence type="ECO:0000313" key="9">
    <source>
        <dbReference type="EMBL" id="GMA23186.1"/>
    </source>
</evidence>
<feature type="transmembrane region" description="Helical" evidence="7">
    <location>
        <begin position="151"/>
        <end position="169"/>
    </location>
</feature>
<sequence>MAGSTIVWGLALRPDGPVNGVLDLFGLPAQPWFTSPHQVVLSMIILASWIGIGYWMMFLIAGLNDVPPVYYEAARLDGAGPIRQFFSVTIPMLRRPLLFVLVADTVSNFVLFAPVQILTDGGPNGKSDFLMFDIFHQSYELSNPYQASVELLFLLVLMIAIVAVQFRLLRTDDGEE</sequence>
<gene>
    <name evidence="9" type="ORF">GCM10025864_09450</name>
</gene>
<evidence type="ECO:0000259" key="8">
    <source>
        <dbReference type="PROSITE" id="PS50928"/>
    </source>
</evidence>
<dbReference type="Gene3D" id="1.10.3720.10">
    <property type="entry name" value="MetI-like"/>
    <property type="match status" value="1"/>
</dbReference>
<keyword evidence="10" id="KW-1185">Reference proteome</keyword>
<dbReference type="PROSITE" id="PS50928">
    <property type="entry name" value="ABC_TM1"/>
    <property type="match status" value="1"/>
</dbReference>
<organism evidence="9 10">
    <name type="scientific">Luteimicrobium album</name>
    <dbReference type="NCBI Taxonomy" id="1054550"/>
    <lineage>
        <taxon>Bacteria</taxon>
        <taxon>Bacillati</taxon>
        <taxon>Actinomycetota</taxon>
        <taxon>Actinomycetes</taxon>
        <taxon>Micrococcales</taxon>
        <taxon>Luteimicrobium</taxon>
    </lineage>
</organism>
<evidence type="ECO:0000256" key="1">
    <source>
        <dbReference type="ARBA" id="ARBA00004651"/>
    </source>
</evidence>
<dbReference type="InterPro" id="IPR035906">
    <property type="entry name" value="MetI-like_sf"/>
</dbReference>
<dbReference type="EMBL" id="BSUK01000001">
    <property type="protein sequence ID" value="GMA23186.1"/>
    <property type="molecule type" value="Genomic_DNA"/>
</dbReference>
<dbReference type="CDD" id="cd06261">
    <property type="entry name" value="TM_PBP2"/>
    <property type="match status" value="1"/>
</dbReference>
<reference evidence="10" key="1">
    <citation type="journal article" date="2019" name="Int. J. Syst. Evol. Microbiol.">
        <title>The Global Catalogue of Microorganisms (GCM) 10K type strain sequencing project: providing services to taxonomists for standard genome sequencing and annotation.</title>
        <authorList>
            <consortium name="The Broad Institute Genomics Platform"/>
            <consortium name="The Broad Institute Genome Sequencing Center for Infectious Disease"/>
            <person name="Wu L."/>
            <person name="Ma J."/>
        </authorList>
    </citation>
    <scope>NUCLEOTIDE SEQUENCE [LARGE SCALE GENOMIC DNA]</scope>
    <source>
        <strain evidence="10">NBRC 106348</strain>
    </source>
</reference>
<dbReference type="PANTHER" id="PTHR30193">
    <property type="entry name" value="ABC TRANSPORTER PERMEASE PROTEIN"/>
    <property type="match status" value="1"/>
</dbReference>
<comment type="subcellular location">
    <subcellularLocation>
        <location evidence="1 7">Cell membrane</location>
        <topology evidence="1 7">Multi-pass membrane protein</topology>
    </subcellularLocation>
</comment>
<feature type="transmembrane region" description="Helical" evidence="7">
    <location>
        <begin position="39"/>
        <end position="61"/>
    </location>
</feature>
<protein>
    <recommendedName>
        <fullName evidence="8">ABC transmembrane type-1 domain-containing protein</fullName>
    </recommendedName>
</protein>
<dbReference type="Pfam" id="PF00528">
    <property type="entry name" value="BPD_transp_1"/>
    <property type="match status" value="1"/>
</dbReference>
<evidence type="ECO:0000256" key="2">
    <source>
        <dbReference type="ARBA" id="ARBA00022448"/>
    </source>
</evidence>
<keyword evidence="4 7" id="KW-0812">Transmembrane</keyword>
<feature type="domain" description="ABC transmembrane type-1" evidence="8">
    <location>
        <begin position="1"/>
        <end position="170"/>
    </location>
</feature>
<comment type="caution">
    <text evidence="9">The sequence shown here is derived from an EMBL/GenBank/DDBJ whole genome shotgun (WGS) entry which is preliminary data.</text>
</comment>
<feature type="transmembrane region" description="Helical" evidence="7">
    <location>
        <begin position="97"/>
        <end position="118"/>
    </location>
</feature>
<comment type="similarity">
    <text evidence="7">Belongs to the binding-protein-dependent transport system permease family.</text>
</comment>
<keyword evidence="2 7" id="KW-0813">Transport</keyword>
<evidence type="ECO:0000256" key="3">
    <source>
        <dbReference type="ARBA" id="ARBA00022475"/>
    </source>
</evidence>
<dbReference type="PANTHER" id="PTHR30193:SF37">
    <property type="entry name" value="INNER MEMBRANE ABC TRANSPORTER PERMEASE PROTEIN YCJO"/>
    <property type="match status" value="1"/>
</dbReference>
<keyword evidence="3" id="KW-1003">Cell membrane</keyword>
<dbReference type="Proteomes" id="UP001157091">
    <property type="component" value="Unassembled WGS sequence"/>
</dbReference>
<keyword evidence="5 7" id="KW-1133">Transmembrane helix</keyword>
<dbReference type="InterPro" id="IPR051393">
    <property type="entry name" value="ABC_transporter_permease"/>
</dbReference>
<evidence type="ECO:0000313" key="10">
    <source>
        <dbReference type="Proteomes" id="UP001157091"/>
    </source>
</evidence>
<evidence type="ECO:0000256" key="7">
    <source>
        <dbReference type="RuleBase" id="RU363032"/>
    </source>
</evidence>
<dbReference type="SUPFAM" id="SSF161098">
    <property type="entry name" value="MetI-like"/>
    <property type="match status" value="1"/>
</dbReference>
<proteinExistence type="inferred from homology"/>
<evidence type="ECO:0000256" key="4">
    <source>
        <dbReference type="ARBA" id="ARBA00022692"/>
    </source>
</evidence>
<evidence type="ECO:0000256" key="5">
    <source>
        <dbReference type="ARBA" id="ARBA00022989"/>
    </source>
</evidence>
<dbReference type="InterPro" id="IPR000515">
    <property type="entry name" value="MetI-like"/>
</dbReference>
<evidence type="ECO:0000256" key="6">
    <source>
        <dbReference type="ARBA" id="ARBA00023136"/>
    </source>
</evidence>
<name>A0ABQ6HXG8_9MICO</name>
<accession>A0ABQ6HXG8</accession>
<keyword evidence="6 7" id="KW-0472">Membrane</keyword>